<reference evidence="6 7" key="1">
    <citation type="submission" date="2014-03" db="EMBL/GenBank/DDBJ databases">
        <title>Bradyrhizobium valentinum sp. nov., isolated from effective nodules of Lupinus mariae-josephae, a lupine endemic of basic-lime soils in Eastern Spain.</title>
        <authorList>
            <person name="Duran D."/>
            <person name="Rey L."/>
            <person name="Navarro A."/>
            <person name="Busquets A."/>
            <person name="Imperial J."/>
            <person name="Ruiz-Argueso T."/>
        </authorList>
    </citation>
    <scope>NUCLEOTIDE SEQUENCE [LARGE SCALE GENOMIC DNA]</scope>
    <source>
        <strain evidence="6 7">CCBAU 23086</strain>
    </source>
</reference>
<dbReference type="SMART" id="SM00849">
    <property type="entry name" value="Lactamase_B"/>
    <property type="match status" value="1"/>
</dbReference>
<accession>A0A0R3MV27</accession>
<dbReference type="SUPFAM" id="SSF56281">
    <property type="entry name" value="Metallo-hydrolase/oxidoreductase"/>
    <property type="match status" value="1"/>
</dbReference>
<comment type="similarity">
    <text evidence="1">Belongs to the metallo-beta-lactamase superfamily.</text>
</comment>
<sequence>MGLATVLLSVAHSVSVGHAQTGQPGVEKLYILNCGEGVAGDISRWSPGINEGKSMDFVDNCYLIKHAQGWFLWDTGVTDAVAAMPGGLAPADPKAVLWRRPKTLAAQLDELGVKPADLKGMAISHTHPDHVGNVEMFPATMLYVQKAEYEWPGANNQPRFKPEHPVTKLEGDRDVFGDGSVIILSTPGHTPGHQSLLVKLPKTGAVVLSGDAVHFKANWDNRGVPSMNASKDQTLASMQKIADTLTKEKGQLWINHDKAQRDGLKMSPAFYD</sequence>
<evidence type="ECO:0000259" key="5">
    <source>
        <dbReference type="SMART" id="SM00849"/>
    </source>
</evidence>
<proteinExistence type="inferred from homology"/>
<dbReference type="AlphaFoldDB" id="A0A0R3MV27"/>
<comment type="caution">
    <text evidence="6">The sequence shown here is derived from an EMBL/GenBank/DDBJ whole genome shotgun (WGS) entry which is preliminary data.</text>
</comment>
<dbReference type="CDD" id="cd07729">
    <property type="entry name" value="AHL_lactonase_MBL-fold"/>
    <property type="match status" value="1"/>
</dbReference>
<dbReference type="EMBL" id="LLYB01000066">
    <property type="protein sequence ID" value="KRR23913.1"/>
    <property type="molecule type" value="Genomic_DNA"/>
</dbReference>
<evidence type="ECO:0000256" key="1">
    <source>
        <dbReference type="ARBA" id="ARBA00007749"/>
    </source>
</evidence>
<dbReference type="InterPro" id="IPR036866">
    <property type="entry name" value="RibonucZ/Hydroxyglut_hydro"/>
</dbReference>
<evidence type="ECO:0000256" key="3">
    <source>
        <dbReference type="ARBA" id="ARBA00022801"/>
    </source>
</evidence>
<dbReference type="PANTHER" id="PTHR42978:SF3">
    <property type="entry name" value="BLR3078 PROTEIN"/>
    <property type="match status" value="1"/>
</dbReference>
<organism evidence="6 7">
    <name type="scientific">Bradyrhizobium lablabi</name>
    <dbReference type="NCBI Taxonomy" id="722472"/>
    <lineage>
        <taxon>Bacteria</taxon>
        <taxon>Pseudomonadati</taxon>
        <taxon>Pseudomonadota</taxon>
        <taxon>Alphaproteobacteria</taxon>
        <taxon>Hyphomicrobiales</taxon>
        <taxon>Nitrobacteraceae</taxon>
        <taxon>Bradyrhizobium</taxon>
    </lineage>
</organism>
<evidence type="ECO:0000256" key="4">
    <source>
        <dbReference type="ARBA" id="ARBA00022833"/>
    </source>
</evidence>
<name>A0A0R3MV27_9BRAD</name>
<protein>
    <submittedName>
        <fullName evidence="6">MBL fold metallo-hydrolase</fullName>
    </submittedName>
</protein>
<dbReference type="GO" id="GO:0046872">
    <property type="term" value="F:metal ion binding"/>
    <property type="evidence" value="ECO:0007669"/>
    <property type="project" value="UniProtKB-KW"/>
</dbReference>
<dbReference type="Proteomes" id="UP000051660">
    <property type="component" value="Unassembled WGS sequence"/>
</dbReference>
<keyword evidence="3 6" id="KW-0378">Hydrolase</keyword>
<dbReference type="PANTHER" id="PTHR42978">
    <property type="entry name" value="QUORUM-QUENCHING LACTONASE YTNP-RELATED-RELATED"/>
    <property type="match status" value="1"/>
</dbReference>
<dbReference type="InterPro" id="IPR001279">
    <property type="entry name" value="Metallo-B-lactamas"/>
</dbReference>
<evidence type="ECO:0000313" key="6">
    <source>
        <dbReference type="EMBL" id="KRR23913.1"/>
    </source>
</evidence>
<feature type="domain" description="Metallo-beta-lactamase" evidence="5">
    <location>
        <begin position="58"/>
        <end position="256"/>
    </location>
</feature>
<evidence type="ECO:0000256" key="2">
    <source>
        <dbReference type="ARBA" id="ARBA00022723"/>
    </source>
</evidence>
<dbReference type="Pfam" id="PF00753">
    <property type="entry name" value="Lactamase_B"/>
    <property type="match status" value="1"/>
</dbReference>
<gene>
    <name evidence="6" type="ORF">CQ14_22850</name>
</gene>
<dbReference type="Gene3D" id="3.60.15.10">
    <property type="entry name" value="Ribonuclease Z/Hydroxyacylglutathione hydrolase-like"/>
    <property type="match status" value="1"/>
</dbReference>
<dbReference type="GO" id="GO:0016787">
    <property type="term" value="F:hydrolase activity"/>
    <property type="evidence" value="ECO:0007669"/>
    <property type="project" value="UniProtKB-KW"/>
</dbReference>
<keyword evidence="2" id="KW-0479">Metal-binding</keyword>
<dbReference type="InterPro" id="IPR051013">
    <property type="entry name" value="MBL_superfamily_lactonases"/>
</dbReference>
<keyword evidence="4" id="KW-0862">Zinc</keyword>
<evidence type="ECO:0000313" key="7">
    <source>
        <dbReference type="Proteomes" id="UP000051660"/>
    </source>
</evidence>